<dbReference type="KEGG" id="ech:ECH_0869"/>
<organism evidence="2 3">
    <name type="scientific">Ehrlichia chaffeensis (strain ATCC CRL-10679 / Arkansas)</name>
    <dbReference type="NCBI Taxonomy" id="205920"/>
    <lineage>
        <taxon>Bacteria</taxon>
        <taxon>Pseudomonadati</taxon>
        <taxon>Pseudomonadota</taxon>
        <taxon>Alphaproteobacteria</taxon>
        <taxon>Rickettsiales</taxon>
        <taxon>Anaplasmataceae</taxon>
        <taxon>Ehrlichia</taxon>
    </lineage>
</organism>
<dbReference type="EMBL" id="CP000236">
    <property type="protein sequence ID" value="ABD44694.1"/>
    <property type="molecule type" value="Genomic_DNA"/>
</dbReference>
<evidence type="ECO:0000313" key="3">
    <source>
        <dbReference type="Proteomes" id="UP000008320"/>
    </source>
</evidence>
<keyword evidence="3" id="KW-1185">Reference proteome</keyword>
<dbReference type="Proteomes" id="UP000008320">
    <property type="component" value="Chromosome"/>
</dbReference>
<accession>Q2GFW9</accession>
<name>Q2GFW9_EHRCR</name>
<protein>
    <submittedName>
        <fullName evidence="2">Uncharacterized protein</fullName>
    </submittedName>
</protein>
<proteinExistence type="predicted"/>
<feature type="transmembrane region" description="Helical" evidence="1">
    <location>
        <begin position="14"/>
        <end position="37"/>
    </location>
</feature>
<dbReference type="HOGENOM" id="CLU_3269336_0_0_5"/>
<evidence type="ECO:0000256" key="1">
    <source>
        <dbReference type="SAM" id="Phobius"/>
    </source>
</evidence>
<sequence>MLNVSLNIINKKTALIFCIGCNSLFQVCILVFGMILLDTVE</sequence>
<keyword evidence="1" id="KW-0472">Membrane</keyword>
<dbReference type="AlphaFoldDB" id="Q2GFW9"/>
<dbReference type="STRING" id="205920.ECH_0869"/>
<reference evidence="2 3" key="1">
    <citation type="journal article" date="2006" name="PLoS Genet.">
        <title>Comparative genomics of emerging human ehrlichiosis agents.</title>
        <authorList>
            <person name="Dunning Hotopp J.C."/>
            <person name="Lin M."/>
            <person name="Madupu R."/>
            <person name="Crabtree J."/>
            <person name="Angiuoli S.V."/>
            <person name="Eisen J.A."/>
            <person name="Seshadri R."/>
            <person name="Ren Q."/>
            <person name="Wu M."/>
            <person name="Utterback T.R."/>
            <person name="Smith S."/>
            <person name="Lewis M."/>
            <person name="Khouri H."/>
            <person name="Zhang C."/>
            <person name="Niu H."/>
            <person name="Lin Q."/>
            <person name="Ohashi N."/>
            <person name="Zhi N."/>
            <person name="Nelson W."/>
            <person name="Brinkac L.M."/>
            <person name="Dodson R.J."/>
            <person name="Rosovitz M.J."/>
            <person name="Sundaram J."/>
            <person name="Daugherty S.C."/>
            <person name="Davidsen T."/>
            <person name="Durkin A.S."/>
            <person name="Gwinn M."/>
            <person name="Haft D.H."/>
            <person name="Selengut J.D."/>
            <person name="Sullivan S.A."/>
            <person name="Zafar N."/>
            <person name="Zhou L."/>
            <person name="Benahmed F."/>
            <person name="Forberger H."/>
            <person name="Halpin R."/>
            <person name="Mulligan S."/>
            <person name="Robinson J."/>
            <person name="White O."/>
            <person name="Rikihisa Y."/>
            <person name="Tettelin H."/>
        </authorList>
    </citation>
    <scope>NUCLEOTIDE SEQUENCE [LARGE SCALE GENOMIC DNA]</scope>
    <source>
        <strain evidence="3">ATCC CRL-10679 / Arkansas</strain>
    </source>
</reference>
<gene>
    <name evidence="2" type="ordered locus">ECH_0869</name>
</gene>
<keyword evidence="1" id="KW-0812">Transmembrane</keyword>
<evidence type="ECO:0000313" key="2">
    <source>
        <dbReference type="EMBL" id="ABD44694.1"/>
    </source>
</evidence>
<keyword evidence="1" id="KW-1133">Transmembrane helix</keyword>